<dbReference type="Proteomes" id="UP000663834">
    <property type="component" value="Unassembled WGS sequence"/>
</dbReference>
<name>A0A816F4Y8_9BILA</name>
<evidence type="ECO:0000313" key="2">
    <source>
        <dbReference type="Proteomes" id="UP000663834"/>
    </source>
</evidence>
<evidence type="ECO:0000313" key="1">
    <source>
        <dbReference type="EMBL" id="CAF1657905.1"/>
    </source>
</evidence>
<protein>
    <submittedName>
        <fullName evidence="1">Uncharacterized protein</fullName>
    </submittedName>
</protein>
<dbReference type="AlphaFoldDB" id="A0A816F4Y8"/>
<comment type="caution">
    <text evidence="1">The sequence shown here is derived from an EMBL/GenBank/DDBJ whole genome shotgun (WGS) entry which is preliminary data.</text>
</comment>
<dbReference type="EMBL" id="CAJNOW010017457">
    <property type="protein sequence ID" value="CAF1657905.1"/>
    <property type="molecule type" value="Genomic_DNA"/>
</dbReference>
<sequence>MVNDNYATSILDIPSFLKSVGLKYFQRPPKVERPFIFFGLFINQFLILPGRTFRPPDPVGYSREYAGKSPYPAGKHGKSLEHGSSVPIKSTVELFRRIPAKFRCFPAGIDQKSPENFPTGILLPQNQRNYSEPAVSRPNCSTWGSLLFPHIFV</sequence>
<accession>A0A816F4Y8</accession>
<reference evidence="1" key="1">
    <citation type="submission" date="2021-02" db="EMBL/GenBank/DDBJ databases">
        <authorList>
            <person name="Nowell W R."/>
        </authorList>
    </citation>
    <scope>NUCLEOTIDE SEQUENCE</scope>
</reference>
<dbReference type="OrthoDB" id="10427008at2759"/>
<organism evidence="1 2">
    <name type="scientific">Rotaria magnacalcarata</name>
    <dbReference type="NCBI Taxonomy" id="392030"/>
    <lineage>
        <taxon>Eukaryota</taxon>
        <taxon>Metazoa</taxon>
        <taxon>Spiralia</taxon>
        <taxon>Gnathifera</taxon>
        <taxon>Rotifera</taxon>
        <taxon>Eurotatoria</taxon>
        <taxon>Bdelloidea</taxon>
        <taxon>Philodinida</taxon>
        <taxon>Philodinidae</taxon>
        <taxon>Rotaria</taxon>
    </lineage>
</organism>
<gene>
    <name evidence="1" type="ORF">KQP761_LOCUS31400</name>
</gene>
<proteinExistence type="predicted"/>